<feature type="domain" description="BHLH" evidence="7">
    <location>
        <begin position="70"/>
        <end position="120"/>
    </location>
</feature>
<dbReference type="PANTHER" id="PTHR15741:SF27">
    <property type="entry name" value="TRANSCRIPTION FACTOR AP-4"/>
    <property type="match status" value="1"/>
</dbReference>
<organism evidence="8 9">
    <name type="scientific">Planoprotostelium fungivorum</name>
    <dbReference type="NCBI Taxonomy" id="1890364"/>
    <lineage>
        <taxon>Eukaryota</taxon>
        <taxon>Amoebozoa</taxon>
        <taxon>Evosea</taxon>
        <taxon>Variosea</taxon>
        <taxon>Cavosteliida</taxon>
        <taxon>Cavosteliaceae</taxon>
        <taxon>Planoprotostelium</taxon>
    </lineage>
</organism>
<keyword evidence="9" id="KW-1185">Reference proteome</keyword>
<evidence type="ECO:0000256" key="4">
    <source>
        <dbReference type="ARBA" id="ARBA00023163"/>
    </source>
</evidence>
<dbReference type="SMART" id="SM00353">
    <property type="entry name" value="HLH"/>
    <property type="match status" value="1"/>
</dbReference>
<dbReference type="GO" id="GO:0046983">
    <property type="term" value="F:protein dimerization activity"/>
    <property type="evidence" value="ECO:0007669"/>
    <property type="project" value="InterPro"/>
</dbReference>
<dbReference type="Proteomes" id="UP000241769">
    <property type="component" value="Unassembled WGS sequence"/>
</dbReference>
<dbReference type="AlphaFoldDB" id="A0A2P6MW47"/>
<accession>A0A2P6MW47</accession>
<evidence type="ECO:0000256" key="6">
    <source>
        <dbReference type="SAM" id="MobiDB-lite"/>
    </source>
</evidence>
<comment type="caution">
    <text evidence="8">The sequence shown here is derived from an EMBL/GenBank/DDBJ whole genome shotgun (WGS) entry which is preliminary data.</text>
</comment>
<dbReference type="InterPro" id="IPR011598">
    <property type="entry name" value="bHLH_dom"/>
</dbReference>
<evidence type="ECO:0000256" key="2">
    <source>
        <dbReference type="ARBA" id="ARBA00023015"/>
    </source>
</evidence>
<evidence type="ECO:0000256" key="1">
    <source>
        <dbReference type="ARBA" id="ARBA00004123"/>
    </source>
</evidence>
<dbReference type="PANTHER" id="PTHR15741">
    <property type="entry name" value="BASIC HELIX-LOOP-HELIX ZIP TRANSCRIPTION FACTOR"/>
    <property type="match status" value="1"/>
</dbReference>
<dbReference type="GO" id="GO:0005634">
    <property type="term" value="C:nucleus"/>
    <property type="evidence" value="ECO:0007669"/>
    <property type="project" value="UniProtKB-SubCell"/>
</dbReference>
<evidence type="ECO:0000313" key="9">
    <source>
        <dbReference type="Proteomes" id="UP000241769"/>
    </source>
</evidence>
<dbReference type="Gene3D" id="4.10.280.10">
    <property type="entry name" value="Helix-loop-helix DNA-binding domain"/>
    <property type="match status" value="1"/>
</dbReference>
<comment type="subcellular location">
    <subcellularLocation>
        <location evidence="1">Nucleus</location>
    </subcellularLocation>
</comment>
<feature type="compositionally biased region" description="Basic and acidic residues" evidence="6">
    <location>
        <begin position="14"/>
        <end position="30"/>
    </location>
</feature>
<dbReference type="Pfam" id="PF00010">
    <property type="entry name" value="HLH"/>
    <property type="match status" value="1"/>
</dbReference>
<gene>
    <name evidence="8" type="ORF">PROFUN_01656</name>
</gene>
<reference evidence="8 9" key="1">
    <citation type="journal article" date="2018" name="Genome Biol. Evol.">
        <title>Multiple Roots of Fruiting Body Formation in Amoebozoa.</title>
        <authorList>
            <person name="Hillmann F."/>
            <person name="Forbes G."/>
            <person name="Novohradska S."/>
            <person name="Ferling I."/>
            <person name="Riege K."/>
            <person name="Groth M."/>
            <person name="Westermann M."/>
            <person name="Marz M."/>
            <person name="Spaller T."/>
            <person name="Winckler T."/>
            <person name="Schaap P."/>
            <person name="Glockner G."/>
        </authorList>
    </citation>
    <scope>NUCLEOTIDE SEQUENCE [LARGE SCALE GENOMIC DNA]</scope>
    <source>
        <strain evidence="8 9">Jena</strain>
    </source>
</reference>
<feature type="compositionally biased region" description="Low complexity" evidence="6">
    <location>
        <begin position="235"/>
        <end position="255"/>
    </location>
</feature>
<feature type="region of interest" description="Disordered" evidence="6">
    <location>
        <begin position="1"/>
        <end position="75"/>
    </location>
</feature>
<keyword evidence="2" id="KW-0805">Transcription regulation</keyword>
<feature type="region of interest" description="Disordered" evidence="6">
    <location>
        <begin position="230"/>
        <end position="255"/>
    </location>
</feature>
<dbReference type="EMBL" id="MDYQ01000353">
    <property type="protein sequence ID" value="PRP75940.1"/>
    <property type="molecule type" value="Genomic_DNA"/>
</dbReference>
<dbReference type="PROSITE" id="PS50888">
    <property type="entry name" value="BHLH"/>
    <property type="match status" value="1"/>
</dbReference>
<sequence length="255" mass="28421">MNDIQTAETPDMVEIERMKAGLKETTDSYDRMNSPNVSDDHGEKSKKRKVSNTSRVSVPPPNLNMPGAEARRESHKIIEQRRRQKINEKINELREILNYPEGVQNKAVVLQAAVEHIKNLKTIVGKLSEHQRQAQEDYIHLLHENERLKSYLTPEALAQVAAQSEPHTGPITADGPAKESWLDPNITATYNVYSNYNRPMAGDHSPAFHHVGVGHNLNTLAALSTLDYGSETGVDSQATDQDDQASQGQSSESQH</sequence>
<dbReference type="GO" id="GO:0000978">
    <property type="term" value="F:RNA polymerase II cis-regulatory region sequence-specific DNA binding"/>
    <property type="evidence" value="ECO:0007669"/>
    <property type="project" value="TreeGrafter"/>
</dbReference>
<dbReference type="InterPro" id="IPR036638">
    <property type="entry name" value="HLH_DNA-bd_sf"/>
</dbReference>
<evidence type="ECO:0000256" key="5">
    <source>
        <dbReference type="ARBA" id="ARBA00023242"/>
    </source>
</evidence>
<keyword evidence="5" id="KW-0539">Nucleus</keyword>
<name>A0A2P6MW47_9EUKA</name>
<dbReference type="SUPFAM" id="SSF47459">
    <property type="entry name" value="HLH, helix-loop-helix DNA-binding domain"/>
    <property type="match status" value="1"/>
</dbReference>
<keyword evidence="4" id="KW-0804">Transcription</keyword>
<evidence type="ECO:0000259" key="7">
    <source>
        <dbReference type="PROSITE" id="PS50888"/>
    </source>
</evidence>
<dbReference type="GO" id="GO:0000981">
    <property type="term" value="F:DNA-binding transcription factor activity, RNA polymerase II-specific"/>
    <property type="evidence" value="ECO:0007669"/>
    <property type="project" value="TreeGrafter"/>
</dbReference>
<evidence type="ECO:0000313" key="8">
    <source>
        <dbReference type="EMBL" id="PRP75940.1"/>
    </source>
</evidence>
<protein>
    <recommendedName>
        <fullName evidence="7">BHLH domain-containing protein</fullName>
    </recommendedName>
</protein>
<dbReference type="InterPro" id="IPR052207">
    <property type="entry name" value="Max-like/E-box_TFs"/>
</dbReference>
<proteinExistence type="predicted"/>
<dbReference type="OrthoDB" id="690068at2759"/>
<evidence type="ECO:0000256" key="3">
    <source>
        <dbReference type="ARBA" id="ARBA00023125"/>
    </source>
</evidence>
<dbReference type="InParanoid" id="A0A2P6MW47"/>
<keyword evidence="3" id="KW-0238">DNA-binding</keyword>